<protein>
    <submittedName>
        <fullName evidence="2">Uncharacterized protein</fullName>
    </submittedName>
</protein>
<evidence type="ECO:0000313" key="2">
    <source>
        <dbReference type="EMBL" id="EDN94456.1"/>
    </source>
</evidence>
<dbReference type="EMBL" id="CH476635">
    <property type="protein sequence ID" value="EDN94456.1"/>
    <property type="molecule type" value="Genomic_DNA"/>
</dbReference>
<proteinExistence type="predicted"/>
<dbReference type="GeneID" id="5484637"/>
<sequence length="77" mass="8639">MALKIKSSGANSPHTQKDKMYQSDNRTSTSFAVPISLFEGKTIMSHFINLIVQYPKMECPLRIITVGHRKVGHSYGD</sequence>
<name>A7EYB4_SCLS1</name>
<evidence type="ECO:0000313" key="3">
    <source>
        <dbReference type="Proteomes" id="UP000001312"/>
    </source>
</evidence>
<keyword evidence="3" id="KW-1185">Reference proteome</keyword>
<dbReference type="KEGG" id="ssl:SS1G_10329"/>
<accession>A7EYB4</accession>
<evidence type="ECO:0000256" key="1">
    <source>
        <dbReference type="SAM" id="MobiDB-lite"/>
    </source>
</evidence>
<organism evidence="2 3">
    <name type="scientific">Sclerotinia sclerotiorum (strain ATCC 18683 / 1980 / Ss-1)</name>
    <name type="common">White mold</name>
    <name type="synonym">Whetzelinia sclerotiorum</name>
    <dbReference type="NCBI Taxonomy" id="665079"/>
    <lineage>
        <taxon>Eukaryota</taxon>
        <taxon>Fungi</taxon>
        <taxon>Dikarya</taxon>
        <taxon>Ascomycota</taxon>
        <taxon>Pezizomycotina</taxon>
        <taxon>Leotiomycetes</taxon>
        <taxon>Helotiales</taxon>
        <taxon>Sclerotiniaceae</taxon>
        <taxon>Sclerotinia</taxon>
    </lineage>
</organism>
<gene>
    <name evidence="2" type="ORF">SS1G_10329</name>
</gene>
<feature type="region of interest" description="Disordered" evidence="1">
    <location>
        <begin position="1"/>
        <end position="25"/>
    </location>
</feature>
<reference evidence="3" key="1">
    <citation type="journal article" date="2011" name="PLoS Genet.">
        <title>Genomic analysis of the necrotrophic fungal pathogens Sclerotinia sclerotiorum and Botrytis cinerea.</title>
        <authorList>
            <person name="Amselem J."/>
            <person name="Cuomo C.A."/>
            <person name="van Kan J.A."/>
            <person name="Viaud M."/>
            <person name="Benito E.P."/>
            <person name="Couloux A."/>
            <person name="Coutinho P.M."/>
            <person name="de Vries R.P."/>
            <person name="Dyer P.S."/>
            <person name="Fillinger S."/>
            <person name="Fournier E."/>
            <person name="Gout L."/>
            <person name="Hahn M."/>
            <person name="Kohn L."/>
            <person name="Lapalu N."/>
            <person name="Plummer K.M."/>
            <person name="Pradier J.M."/>
            <person name="Quevillon E."/>
            <person name="Sharon A."/>
            <person name="Simon A."/>
            <person name="ten Have A."/>
            <person name="Tudzynski B."/>
            <person name="Tudzynski P."/>
            <person name="Wincker P."/>
            <person name="Andrew M."/>
            <person name="Anthouard V."/>
            <person name="Beever R.E."/>
            <person name="Beffa R."/>
            <person name="Benoit I."/>
            <person name="Bouzid O."/>
            <person name="Brault B."/>
            <person name="Chen Z."/>
            <person name="Choquer M."/>
            <person name="Collemare J."/>
            <person name="Cotton P."/>
            <person name="Danchin E.G."/>
            <person name="Da Silva C."/>
            <person name="Gautier A."/>
            <person name="Giraud C."/>
            <person name="Giraud T."/>
            <person name="Gonzalez C."/>
            <person name="Grossetete S."/>
            <person name="Guldener U."/>
            <person name="Henrissat B."/>
            <person name="Howlett B.J."/>
            <person name="Kodira C."/>
            <person name="Kretschmer M."/>
            <person name="Lappartient A."/>
            <person name="Leroch M."/>
            <person name="Levis C."/>
            <person name="Mauceli E."/>
            <person name="Neuveglise C."/>
            <person name="Oeser B."/>
            <person name="Pearson M."/>
            <person name="Poulain J."/>
            <person name="Poussereau N."/>
            <person name="Quesneville H."/>
            <person name="Rascle C."/>
            <person name="Schumacher J."/>
            <person name="Segurens B."/>
            <person name="Sexton A."/>
            <person name="Silva E."/>
            <person name="Sirven C."/>
            <person name="Soanes D.M."/>
            <person name="Talbot N.J."/>
            <person name="Templeton M."/>
            <person name="Yandava C."/>
            <person name="Yarden O."/>
            <person name="Zeng Q."/>
            <person name="Rollins J.A."/>
            <person name="Lebrun M.H."/>
            <person name="Dickman M."/>
        </authorList>
    </citation>
    <scope>NUCLEOTIDE SEQUENCE [LARGE SCALE GENOMIC DNA]</scope>
    <source>
        <strain evidence="3">ATCC 18683 / 1980 / Ss-1</strain>
    </source>
</reference>
<dbReference type="Proteomes" id="UP000001312">
    <property type="component" value="Unassembled WGS sequence"/>
</dbReference>
<dbReference type="InParanoid" id="A7EYB4"/>
<dbReference type="RefSeq" id="XP_001588782.1">
    <property type="nucleotide sequence ID" value="XM_001588732.1"/>
</dbReference>
<dbReference type="AlphaFoldDB" id="A7EYB4"/>
<dbReference type="HOGENOM" id="CLU_2639591_0_0_1"/>